<keyword evidence="11 16" id="KW-1133">Transmembrane helix</keyword>
<dbReference type="PANTHER" id="PTHR19353:SF30">
    <property type="entry name" value="DELTA 8-(E)-SPHINGOLIPID DESATURASE"/>
    <property type="match status" value="1"/>
</dbReference>
<comment type="pathway">
    <text evidence="2">Lipid metabolism; sphingolipid metabolism.</text>
</comment>
<evidence type="ECO:0000313" key="19">
    <source>
        <dbReference type="Proteomes" id="UP000886523"/>
    </source>
</evidence>
<keyword evidence="14" id="KW-0443">Lipid metabolism</keyword>
<evidence type="ECO:0000256" key="12">
    <source>
        <dbReference type="ARBA" id="ARBA00023002"/>
    </source>
</evidence>
<evidence type="ECO:0000256" key="2">
    <source>
        <dbReference type="ARBA" id="ARBA00004760"/>
    </source>
</evidence>
<evidence type="ECO:0000256" key="13">
    <source>
        <dbReference type="ARBA" id="ARBA00023004"/>
    </source>
</evidence>
<evidence type="ECO:0000256" key="16">
    <source>
        <dbReference type="SAM" id="Phobius"/>
    </source>
</evidence>
<dbReference type="InterPro" id="IPR036400">
    <property type="entry name" value="Cyt_B5-like_heme/steroid_sf"/>
</dbReference>
<evidence type="ECO:0000259" key="17">
    <source>
        <dbReference type="PROSITE" id="PS50255"/>
    </source>
</evidence>
<accession>A0A9P6AW67</accession>
<feature type="transmembrane region" description="Helical" evidence="16">
    <location>
        <begin position="258"/>
        <end position="276"/>
    </location>
</feature>
<dbReference type="InterPro" id="IPR012171">
    <property type="entry name" value="Fatty_acid_desaturase"/>
</dbReference>
<dbReference type="SUPFAM" id="SSF55856">
    <property type="entry name" value="Cytochrome b5-like heme/steroid binding domain"/>
    <property type="match status" value="1"/>
</dbReference>
<comment type="similarity">
    <text evidence="4">Belongs to the fatty acid desaturase type 1 family.</text>
</comment>
<gene>
    <name evidence="18" type="ORF">BS47DRAFT_1329816</name>
</gene>
<organism evidence="18 19">
    <name type="scientific">Hydnum rufescens UP504</name>
    <dbReference type="NCBI Taxonomy" id="1448309"/>
    <lineage>
        <taxon>Eukaryota</taxon>
        <taxon>Fungi</taxon>
        <taxon>Dikarya</taxon>
        <taxon>Basidiomycota</taxon>
        <taxon>Agaricomycotina</taxon>
        <taxon>Agaricomycetes</taxon>
        <taxon>Cantharellales</taxon>
        <taxon>Hydnaceae</taxon>
        <taxon>Hydnum</taxon>
    </lineage>
</organism>
<comment type="subcellular location">
    <subcellularLocation>
        <location evidence="1">Membrane</location>
        <topology evidence="1">Multi-pass membrane protein</topology>
    </subcellularLocation>
</comment>
<evidence type="ECO:0000256" key="4">
    <source>
        <dbReference type="ARBA" id="ARBA00009295"/>
    </source>
</evidence>
<keyword evidence="9" id="KW-0479">Metal-binding</keyword>
<feature type="transmembrane region" description="Helical" evidence="16">
    <location>
        <begin position="296"/>
        <end position="315"/>
    </location>
</feature>
<evidence type="ECO:0000256" key="10">
    <source>
        <dbReference type="ARBA" id="ARBA00022919"/>
    </source>
</evidence>
<keyword evidence="19" id="KW-1185">Reference proteome</keyword>
<keyword evidence="13" id="KW-0408">Iron</keyword>
<feature type="transmembrane region" description="Helical" evidence="16">
    <location>
        <begin position="336"/>
        <end position="356"/>
    </location>
</feature>
<evidence type="ECO:0000256" key="14">
    <source>
        <dbReference type="ARBA" id="ARBA00023098"/>
    </source>
</evidence>
<evidence type="ECO:0000256" key="11">
    <source>
        <dbReference type="ARBA" id="ARBA00022989"/>
    </source>
</evidence>
<reference evidence="18" key="1">
    <citation type="journal article" date="2020" name="Nat. Commun.">
        <title>Large-scale genome sequencing of mycorrhizal fungi provides insights into the early evolution of symbiotic traits.</title>
        <authorList>
            <person name="Miyauchi S."/>
            <person name="Kiss E."/>
            <person name="Kuo A."/>
            <person name="Drula E."/>
            <person name="Kohler A."/>
            <person name="Sanchez-Garcia M."/>
            <person name="Morin E."/>
            <person name="Andreopoulos B."/>
            <person name="Barry K.W."/>
            <person name="Bonito G."/>
            <person name="Buee M."/>
            <person name="Carver A."/>
            <person name="Chen C."/>
            <person name="Cichocki N."/>
            <person name="Clum A."/>
            <person name="Culley D."/>
            <person name="Crous P.W."/>
            <person name="Fauchery L."/>
            <person name="Girlanda M."/>
            <person name="Hayes R.D."/>
            <person name="Keri Z."/>
            <person name="LaButti K."/>
            <person name="Lipzen A."/>
            <person name="Lombard V."/>
            <person name="Magnuson J."/>
            <person name="Maillard F."/>
            <person name="Murat C."/>
            <person name="Nolan M."/>
            <person name="Ohm R.A."/>
            <person name="Pangilinan J."/>
            <person name="Pereira M.F."/>
            <person name="Perotto S."/>
            <person name="Peter M."/>
            <person name="Pfister S."/>
            <person name="Riley R."/>
            <person name="Sitrit Y."/>
            <person name="Stielow J.B."/>
            <person name="Szollosi G."/>
            <person name="Zifcakova L."/>
            <person name="Stursova M."/>
            <person name="Spatafora J.W."/>
            <person name="Tedersoo L."/>
            <person name="Vaario L.M."/>
            <person name="Yamada A."/>
            <person name="Yan M."/>
            <person name="Wang P."/>
            <person name="Xu J."/>
            <person name="Bruns T."/>
            <person name="Baldrian P."/>
            <person name="Vilgalys R."/>
            <person name="Dunand C."/>
            <person name="Henrissat B."/>
            <person name="Grigoriev I.V."/>
            <person name="Hibbett D."/>
            <person name="Nagy L.G."/>
            <person name="Martin F.M."/>
        </authorList>
    </citation>
    <scope>NUCLEOTIDE SEQUENCE</scope>
    <source>
        <strain evidence="18">UP504</strain>
    </source>
</reference>
<proteinExistence type="inferred from homology"/>
<dbReference type="EMBL" id="MU128977">
    <property type="protein sequence ID" value="KAF9513093.1"/>
    <property type="molecule type" value="Genomic_DNA"/>
</dbReference>
<dbReference type="GO" id="GO:0046872">
    <property type="term" value="F:metal ion binding"/>
    <property type="evidence" value="ECO:0007669"/>
    <property type="project" value="UniProtKB-KW"/>
</dbReference>
<name>A0A9P6AW67_9AGAM</name>
<evidence type="ECO:0000256" key="6">
    <source>
        <dbReference type="ARBA" id="ARBA00016939"/>
    </source>
</evidence>
<feature type="transmembrane region" description="Helical" evidence="16">
    <location>
        <begin position="368"/>
        <end position="385"/>
    </location>
</feature>
<dbReference type="CDD" id="cd03506">
    <property type="entry name" value="Delta6-FADS-like"/>
    <property type="match status" value="1"/>
</dbReference>
<keyword evidence="12" id="KW-0560">Oxidoreductase</keyword>
<sequence length="542" mass="61628">MESTADSSEKWAQTTVWPRDKVVDHILAGDSIVIYRNYVLRITPNWLNVHPGGALAIMHHVGRDATDEIDAFHADHTLERVKGFIVGRVETGEDGWSPLVPPVASGWVRSRSNTGERWTRFATRKGVRFFSEHNRAASEILLVPKEAYPSGLVEPSISTITPPPSTLSLSAQARHARAYRDLHARVTAAGLYKTPYLTGYGPEFLRYFVLGAVTYNLYIRGWIILSAFFLGLFWHQVTFAAHDLGHMGVTHNWVWDRIMGIAIANFIGGLSIGWWVDSHNIHHLVPNHPTHDPDIQHIPFFAISPVFFNSLYSSYYDRVMTFDKASRFFLSMQHKLYYFIMSLARFNLYANSYVSLWKRGIVQGKRGWPWWSEIVGVTIYWTWYIQLVRGCGDWKRSLGFILVSHMTASPLHVQIVLSHFSRSTADLGPSESFVARQLRTTSDVICDPSIEFIHGGLHLQVTHHLFPRLPRHNLRAASLLVKEFAKEQGLEYTEFRFVEGNKEVLGVLRGVAEQVKILGMVADHEIKEKVGMRVPIEGKGTK</sequence>
<keyword evidence="8 16" id="KW-0812">Transmembrane</keyword>
<evidence type="ECO:0000256" key="5">
    <source>
        <dbReference type="ARBA" id="ARBA00012019"/>
    </source>
</evidence>
<dbReference type="PROSITE" id="PS50255">
    <property type="entry name" value="CYTOCHROME_B5_2"/>
    <property type="match status" value="1"/>
</dbReference>
<comment type="caution">
    <text evidence="18">The sequence shown here is derived from an EMBL/GenBank/DDBJ whole genome shotgun (WGS) entry which is preliminary data.</text>
</comment>
<evidence type="ECO:0000256" key="1">
    <source>
        <dbReference type="ARBA" id="ARBA00004141"/>
    </source>
</evidence>
<dbReference type="AlphaFoldDB" id="A0A9P6AW67"/>
<comment type="pathway">
    <text evidence="3">Sphingolipid metabolism.</text>
</comment>
<evidence type="ECO:0000256" key="8">
    <source>
        <dbReference type="ARBA" id="ARBA00022692"/>
    </source>
</evidence>
<keyword evidence="7" id="KW-0349">Heme</keyword>
<evidence type="ECO:0000313" key="18">
    <source>
        <dbReference type="EMBL" id="KAF9513093.1"/>
    </source>
</evidence>
<keyword evidence="15 16" id="KW-0472">Membrane</keyword>
<dbReference type="Gene3D" id="3.10.120.10">
    <property type="entry name" value="Cytochrome b5-like heme/steroid binding domain"/>
    <property type="match status" value="1"/>
</dbReference>
<evidence type="ECO:0000256" key="9">
    <source>
        <dbReference type="ARBA" id="ARBA00022723"/>
    </source>
</evidence>
<dbReference type="InterPro" id="IPR005804">
    <property type="entry name" value="FA_desaturase_dom"/>
</dbReference>
<evidence type="ECO:0000256" key="3">
    <source>
        <dbReference type="ARBA" id="ARBA00004991"/>
    </source>
</evidence>
<dbReference type="PIRSF" id="PIRSF015921">
    <property type="entry name" value="FA_sphinglp_des"/>
    <property type="match status" value="1"/>
</dbReference>
<evidence type="ECO:0000256" key="15">
    <source>
        <dbReference type="ARBA" id="ARBA00023136"/>
    </source>
</evidence>
<dbReference type="Pfam" id="PF00173">
    <property type="entry name" value="Cyt-b5"/>
    <property type="match status" value="1"/>
</dbReference>
<dbReference type="SMART" id="SM01117">
    <property type="entry name" value="Cyt-b5"/>
    <property type="match status" value="1"/>
</dbReference>
<dbReference type="PANTHER" id="PTHR19353">
    <property type="entry name" value="FATTY ACID DESATURASE 2"/>
    <property type="match status" value="1"/>
</dbReference>
<protein>
    <recommendedName>
        <fullName evidence="6">Delta 8-(E)-sphingolipid desaturase</fullName>
        <ecNumber evidence="5">1.14.19.18</ecNumber>
    </recommendedName>
</protein>
<dbReference type="OrthoDB" id="260091at2759"/>
<dbReference type="Pfam" id="PF00487">
    <property type="entry name" value="FA_desaturase"/>
    <property type="match status" value="1"/>
</dbReference>
<dbReference type="Proteomes" id="UP000886523">
    <property type="component" value="Unassembled WGS sequence"/>
</dbReference>
<keyword evidence="10" id="KW-0746">Sphingolipid metabolism</keyword>
<dbReference type="GO" id="GO:0016020">
    <property type="term" value="C:membrane"/>
    <property type="evidence" value="ECO:0007669"/>
    <property type="project" value="UniProtKB-SubCell"/>
</dbReference>
<feature type="domain" description="Cytochrome b5 heme-binding" evidence="17">
    <location>
        <begin position="14"/>
        <end position="90"/>
    </location>
</feature>
<dbReference type="EC" id="1.14.19.18" evidence="5"/>
<dbReference type="GO" id="GO:0016717">
    <property type="term" value="F:oxidoreductase activity, acting on paired donors, with oxidation of a pair of donors resulting in the reduction of molecular oxygen to two molecules of water"/>
    <property type="evidence" value="ECO:0007669"/>
    <property type="project" value="TreeGrafter"/>
</dbReference>
<evidence type="ECO:0000256" key="7">
    <source>
        <dbReference type="ARBA" id="ARBA00022617"/>
    </source>
</evidence>
<dbReference type="InterPro" id="IPR001199">
    <property type="entry name" value="Cyt_B5-like_heme/steroid-bd"/>
</dbReference>
<dbReference type="GO" id="GO:0006665">
    <property type="term" value="P:sphingolipid metabolic process"/>
    <property type="evidence" value="ECO:0007669"/>
    <property type="project" value="UniProtKB-KW"/>
</dbReference>
<feature type="transmembrane region" description="Helical" evidence="16">
    <location>
        <begin position="217"/>
        <end position="237"/>
    </location>
</feature>